<evidence type="ECO:0000256" key="4">
    <source>
        <dbReference type="ARBA" id="ARBA00022692"/>
    </source>
</evidence>
<keyword evidence="5 7" id="KW-1133">Transmembrane helix</keyword>
<protein>
    <submittedName>
        <fullName evidence="8">Putative monovalent cation/H+ antiporter subunit C</fullName>
    </submittedName>
</protein>
<sequence>MTIATLYAVCGVMLFGIGFYGVVICRHLLRKVISLNLMGSGTFLVLVALAHRTPDGQPDSVPHAMVLTGLVVSVSATALALASLRRFHRETQRTELSLHAERRGTDDA</sequence>
<comment type="subcellular location">
    <subcellularLocation>
        <location evidence="1">Cell membrane</location>
        <topology evidence="1">Multi-pass membrane protein</topology>
    </subcellularLocation>
</comment>
<evidence type="ECO:0000313" key="9">
    <source>
        <dbReference type="Proteomes" id="UP000316304"/>
    </source>
</evidence>
<dbReference type="PANTHER" id="PTHR34583">
    <property type="entry name" value="ANTIPORTER SUBUNIT MNHC2-RELATED"/>
    <property type="match status" value="1"/>
</dbReference>
<comment type="similarity">
    <text evidence="2">Belongs to the CPA3 antiporters (TC 2.A.63) subunit C family.</text>
</comment>
<dbReference type="Gene3D" id="1.10.287.3510">
    <property type="match status" value="1"/>
</dbReference>
<dbReference type="Pfam" id="PF00420">
    <property type="entry name" value="Oxidored_q2"/>
    <property type="match status" value="1"/>
</dbReference>
<keyword evidence="4 7" id="KW-0812">Transmembrane</keyword>
<evidence type="ECO:0000256" key="5">
    <source>
        <dbReference type="ARBA" id="ARBA00022989"/>
    </source>
</evidence>
<evidence type="ECO:0000256" key="2">
    <source>
        <dbReference type="ARBA" id="ARBA00010388"/>
    </source>
</evidence>
<dbReference type="InterPro" id="IPR050601">
    <property type="entry name" value="CPA3_antiporter_subunitC"/>
</dbReference>
<feature type="transmembrane region" description="Helical" evidence="7">
    <location>
        <begin position="63"/>
        <end position="84"/>
    </location>
</feature>
<evidence type="ECO:0000256" key="6">
    <source>
        <dbReference type="ARBA" id="ARBA00023136"/>
    </source>
</evidence>
<accession>A0A5C6CFJ3</accession>
<keyword evidence="6 7" id="KW-0472">Membrane</keyword>
<name>A0A5C6CFJ3_9BACT</name>
<dbReference type="GO" id="GO:0005886">
    <property type="term" value="C:plasma membrane"/>
    <property type="evidence" value="ECO:0007669"/>
    <property type="project" value="UniProtKB-SubCell"/>
</dbReference>
<dbReference type="AlphaFoldDB" id="A0A5C6CFJ3"/>
<dbReference type="PANTHER" id="PTHR34583:SF2">
    <property type="entry name" value="ANTIPORTER SUBUNIT MNHC2-RELATED"/>
    <property type="match status" value="1"/>
</dbReference>
<dbReference type="RefSeq" id="WP_146595677.1">
    <property type="nucleotide sequence ID" value="NZ_SJPT01000005.1"/>
</dbReference>
<reference evidence="8 9" key="1">
    <citation type="submission" date="2019-02" db="EMBL/GenBank/DDBJ databases">
        <title>Deep-cultivation of Planctomycetes and their phenomic and genomic characterization uncovers novel biology.</title>
        <authorList>
            <person name="Wiegand S."/>
            <person name="Jogler M."/>
            <person name="Boedeker C."/>
            <person name="Pinto D."/>
            <person name="Vollmers J."/>
            <person name="Rivas-Marin E."/>
            <person name="Kohn T."/>
            <person name="Peeters S.H."/>
            <person name="Heuer A."/>
            <person name="Rast P."/>
            <person name="Oberbeckmann S."/>
            <person name="Bunk B."/>
            <person name="Jeske O."/>
            <person name="Meyerdierks A."/>
            <person name="Storesund J.E."/>
            <person name="Kallscheuer N."/>
            <person name="Luecker S."/>
            <person name="Lage O.M."/>
            <person name="Pohl T."/>
            <person name="Merkel B.J."/>
            <person name="Hornburger P."/>
            <person name="Mueller R.-W."/>
            <person name="Bruemmer F."/>
            <person name="Labrenz M."/>
            <person name="Spormann A.M."/>
            <person name="Op Den Camp H."/>
            <person name="Overmann J."/>
            <person name="Amann R."/>
            <person name="Jetten M.S.M."/>
            <person name="Mascher T."/>
            <person name="Medema M.H."/>
            <person name="Devos D.P."/>
            <person name="Kaster A.-K."/>
            <person name="Ovreas L."/>
            <person name="Rohde M."/>
            <person name="Galperin M.Y."/>
            <person name="Jogler C."/>
        </authorList>
    </citation>
    <scope>NUCLEOTIDE SEQUENCE [LARGE SCALE GENOMIC DNA]</scope>
    <source>
        <strain evidence="8 9">Pla52o</strain>
    </source>
</reference>
<proteinExistence type="inferred from homology"/>
<feature type="transmembrane region" description="Helical" evidence="7">
    <location>
        <begin position="6"/>
        <end position="25"/>
    </location>
</feature>
<evidence type="ECO:0000256" key="7">
    <source>
        <dbReference type="SAM" id="Phobius"/>
    </source>
</evidence>
<gene>
    <name evidence="8" type="ORF">Pla52o_35760</name>
</gene>
<dbReference type="InterPro" id="IPR039428">
    <property type="entry name" value="NUOK/Mnh_C1-like"/>
</dbReference>
<organism evidence="8 9">
    <name type="scientific">Novipirellula galeiformis</name>
    <dbReference type="NCBI Taxonomy" id="2528004"/>
    <lineage>
        <taxon>Bacteria</taxon>
        <taxon>Pseudomonadati</taxon>
        <taxon>Planctomycetota</taxon>
        <taxon>Planctomycetia</taxon>
        <taxon>Pirellulales</taxon>
        <taxon>Pirellulaceae</taxon>
        <taxon>Novipirellula</taxon>
    </lineage>
</organism>
<evidence type="ECO:0000313" key="8">
    <source>
        <dbReference type="EMBL" id="TWU22517.1"/>
    </source>
</evidence>
<evidence type="ECO:0000256" key="3">
    <source>
        <dbReference type="ARBA" id="ARBA00022475"/>
    </source>
</evidence>
<comment type="caution">
    <text evidence="8">The sequence shown here is derived from an EMBL/GenBank/DDBJ whole genome shotgun (WGS) entry which is preliminary data.</text>
</comment>
<dbReference type="EMBL" id="SJPT01000005">
    <property type="protein sequence ID" value="TWU22517.1"/>
    <property type="molecule type" value="Genomic_DNA"/>
</dbReference>
<dbReference type="OrthoDB" id="1494613at2"/>
<feature type="transmembrane region" description="Helical" evidence="7">
    <location>
        <begin position="32"/>
        <end position="51"/>
    </location>
</feature>
<dbReference type="Proteomes" id="UP000316304">
    <property type="component" value="Unassembled WGS sequence"/>
</dbReference>
<evidence type="ECO:0000256" key="1">
    <source>
        <dbReference type="ARBA" id="ARBA00004651"/>
    </source>
</evidence>
<keyword evidence="9" id="KW-1185">Reference proteome</keyword>
<keyword evidence="3" id="KW-1003">Cell membrane</keyword>